<name>A0AA95H6L8_9GAMM</name>
<proteinExistence type="inferred from homology"/>
<protein>
    <submittedName>
        <fullName evidence="3">SDR family NAD(P)-dependent oxidoreductase</fullName>
    </submittedName>
</protein>
<keyword evidence="2" id="KW-0560">Oxidoreductase</keyword>
<accession>A0AA95H6L8</accession>
<comment type="similarity">
    <text evidence="1">Belongs to the short-chain dehydrogenases/reductases (SDR) family.</text>
</comment>
<dbReference type="GO" id="GO:0016491">
    <property type="term" value="F:oxidoreductase activity"/>
    <property type="evidence" value="ECO:0007669"/>
    <property type="project" value="UniProtKB-KW"/>
</dbReference>
<reference evidence="3" key="1">
    <citation type="journal article" date="2023" name="Int. J. Mol. Sci.">
        <title>Metagenomics Revealed a New Genus 'Candidatus Thiocaldithrix dubininis' gen. nov., sp. nov. and a New Species 'Candidatus Thiothrix putei' sp. nov. in the Family Thiotrichaceae, Some Members of Which Have Traits of Both Na+- and H+-Motive Energetics.</title>
        <authorList>
            <person name="Ravin N.V."/>
            <person name="Muntyan M.S."/>
            <person name="Smolyakov D.D."/>
            <person name="Rudenko T.S."/>
            <person name="Beletsky A.V."/>
            <person name="Mardanov A.V."/>
            <person name="Grabovich M.Y."/>
        </authorList>
    </citation>
    <scope>NUCLEOTIDE SEQUENCE</scope>
    <source>
        <strain evidence="3">GKL-01</strain>
    </source>
</reference>
<evidence type="ECO:0000256" key="1">
    <source>
        <dbReference type="ARBA" id="ARBA00006484"/>
    </source>
</evidence>
<dbReference type="Gene3D" id="3.40.50.720">
    <property type="entry name" value="NAD(P)-binding Rossmann-like Domain"/>
    <property type="match status" value="1"/>
</dbReference>
<dbReference type="Proteomes" id="UP001300672">
    <property type="component" value="Chromosome"/>
</dbReference>
<sequence length="263" mass="28558">MQDSLLAYVPSPNAFQDQVFLITGAGAGLGRAIAIASARFGATVVLLDKEVRRLEEVYDEIMTAGYAEPAIYPLDLQGATAKDYADLAQNIQQQLGRLDGIVLNAAWLAAFTPMAYYETEMWSKMIMVNLHANVMLTQACLHLLQASPNASMTLVDHLSNKAYFGAFGVAKAGMRAYCDIMAAEHDNLQKFIRINTVEPGAMRTSFRTLHYPGENPNETARPEALVGPFLYFLSADAGKRTGEHIVIASQAADAVWAGDIHGA</sequence>
<dbReference type="PANTHER" id="PTHR42901:SF1">
    <property type="entry name" value="ALCOHOL DEHYDROGENASE"/>
    <property type="match status" value="1"/>
</dbReference>
<reference evidence="3" key="2">
    <citation type="submission" date="2023-04" db="EMBL/GenBank/DDBJ databases">
        <authorList>
            <person name="Beletskiy A.V."/>
            <person name="Mardanov A.V."/>
            <person name="Ravin N.V."/>
        </authorList>
    </citation>
    <scope>NUCLEOTIDE SEQUENCE</scope>
    <source>
        <strain evidence="3">GKL-01</strain>
    </source>
</reference>
<dbReference type="SUPFAM" id="SSF51735">
    <property type="entry name" value="NAD(P)-binding Rossmann-fold domains"/>
    <property type="match status" value="1"/>
</dbReference>
<dbReference type="PANTHER" id="PTHR42901">
    <property type="entry name" value="ALCOHOL DEHYDROGENASE"/>
    <property type="match status" value="1"/>
</dbReference>
<dbReference type="InterPro" id="IPR036291">
    <property type="entry name" value="NAD(P)-bd_dom_sf"/>
</dbReference>
<organism evidence="3">
    <name type="scientific">Candidatus Thiocaldithrix dubininis</name>
    <dbReference type="NCBI Taxonomy" id="3080823"/>
    <lineage>
        <taxon>Bacteria</taxon>
        <taxon>Pseudomonadati</taxon>
        <taxon>Pseudomonadota</taxon>
        <taxon>Gammaproteobacteria</taxon>
        <taxon>Thiotrichales</taxon>
        <taxon>Thiotrichaceae</taxon>
        <taxon>Candidatus Thiocaldithrix</taxon>
    </lineage>
</organism>
<dbReference type="Pfam" id="PF00106">
    <property type="entry name" value="adh_short"/>
    <property type="match status" value="1"/>
</dbReference>
<dbReference type="KEGG" id="tdu:QJT80_03770"/>
<dbReference type="EMBL" id="CP124755">
    <property type="protein sequence ID" value="WGZ91596.1"/>
    <property type="molecule type" value="Genomic_DNA"/>
</dbReference>
<evidence type="ECO:0000256" key="2">
    <source>
        <dbReference type="ARBA" id="ARBA00023002"/>
    </source>
</evidence>
<evidence type="ECO:0000313" key="3">
    <source>
        <dbReference type="EMBL" id="WGZ91596.1"/>
    </source>
</evidence>
<gene>
    <name evidence="3" type="ORF">QJT80_03770</name>
</gene>
<dbReference type="InterPro" id="IPR002347">
    <property type="entry name" value="SDR_fam"/>
</dbReference>
<dbReference type="AlphaFoldDB" id="A0AA95H6L8"/>
<dbReference type="PRINTS" id="PR00081">
    <property type="entry name" value="GDHRDH"/>
</dbReference>